<dbReference type="PROSITE" id="PS00018">
    <property type="entry name" value="EF_HAND_1"/>
    <property type="match status" value="2"/>
</dbReference>
<dbReference type="STRING" id="1774969.AUC69_02995"/>
<dbReference type="InterPro" id="IPR002048">
    <property type="entry name" value="EF_hand_dom"/>
</dbReference>
<comment type="caution">
    <text evidence="2">The sequence shown here is derived from an EMBL/GenBank/DDBJ whole genome shotgun (WGS) entry which is preliminary data.</text>
</comment>
<feature type="domain" description="EF-hand" evidence="1">
    <location>
        <begin position="48"/>
        <end position="66"/>
    </location>
</feature>
<dbReference type="CDD" id="cd00051">
    <property type="entry name" value="EFh"/>
    <property type="match status" value="1"/>
</dbReference>
<dbReference type="Pfam" id="PF13202">
    <property type="entry name" value="EF-hand_5"/>
    <property type="match status" value="2"/>
</dbReference>
<gene>
    <name evidence="2" type="ORF">AUC69_02995</name>
</gene>
<dbReference type="InterPro" id="IPR011992">
    <property type="entry name" value="EF-hand-dom_pair"/>
</dbReference>
<dbReference type="Gene3D" id="1.10.238.10">
    <property type="entry name" value="EF-hand"/>
    <property type="match status" value="1"/>
</dbReference>
<feature type="domain" description="EF-hand" evidence="1">
    <location>
        <begin position="16"/>
        <end position="33"/>
    </location>
</feature>
<dbReference type="AlphaFoldDB" id="A0A1E3VPC9"/>
<accession>A0A1E3VPC9</accession>
<keyword evidence="3" id="KW-1185">Reference proteome</keyword>
<name>A0A1E3VPC9_9HYPH</name>
<sequence length="102" mass="10874">MLLLGTPAIAASWTDGFNTVDTDGSGTISRAEWDANESKVGDPTFNPTFQTMDSNGNNSVDEDEWAAAEGMKTAIGNSCQSAEGSWCPCQNHPEKPECQKSN</sequence>
<protein>
    <recommendedName>
        <fullName evidence="1">EF-hand domain-containing protein</fullName>
    </recommendedName>
</protein>
<dbReference type="OrthoDB" id="8450861at2"/>
<dbReference type="Proteomes" id="UP000094472">
    <property type="component" value="Unassembled WGS sequence"/>
</dbReference>
<organism evidence="2 3">
    <name type="scientific">Methyloceanibacter superfactus</name>
    <dbReference type="NCBI Taxonomy" id="1774969"/>
    <lineage>
        <taxon>Bacteria</taxon>
        <taxon>Pseudomonadati</taxon>
        <taxon>Pseudomonadota</taxon>
        <taxon>Alphaproteobacteria</taxon>
        <taxon>Hyphomicrobiales</taxon>
        <taxon>Hyphomicrobiaceae</taxon>
        <taxon>Methyloceanibacter</taxon>
    </lineage>
</organism>
<evidence type="ECO:0000313" key="3">
    <source>
        <dbReference type="Proteomes" id="UP000094472"/>
    </source>
</evidence>
<evidence type="ECO:0000259" key="1">
    <source>
        <dbReference type="Pfam" id="PF13202"/>
    </source>
</evidence>
<dbReference type="GO" id="GO:0005509">
    <property type="term" value="F:calcium ion binding"/>
    <property type="evidence" value="ECO:0007669"/>
    <property type="project" value="InterPro"/>
</dbReference>
<dbReference type="SUPFAM" id="SSF47473">
    <property type="entry name" value="EF-hand"/>
    <property type="match status" value="1"/>
</dbReference>
<reference evidence="2 3" key="1">
    <citation type="journal article" date="2016" name="Environ. Microbiol.">
        <title>New Methyloceanibacter diversity from North Sea sediments includes methanotroph containing solely the soluble methane monooxygenase.</title>
        <authorList>
            <person name="Vekeman B."/>
            <person name="Kerckhof F.M."/>
            <person name="Cremers G."/>
            <person name="de Vos P."/>
            <person name="Vandamme P."/>
            <person name="Boon N."/>
            <person name="Op den Camp H.J."/>
            <person name="Heylen K."/>
        </authorList>
    </citation>
    <scope>NUCLEOTIDE SEQUENCE [LARGE SCALE GENOMIC DNA]</scope>
    <source>
        <strain evidence="2 3">R-67175</strain>
    </source>
</reference>
<dbReference type="InterPro" id="IPR018247">
    <property type="entry name" value="EF_Hand_1_Ca_BS"/>
</dbReference>
<evidence type="ECO:0000313" key="2">
    <source>
        <dbReference type="EMBL" id="ODR94796.1"/>
    </source>
</evidence>
<proteinExistence type="predicted"/>
<dbReference type="EMBL" id="LPWF01000035">
    <property type="protein sequence ID" value="ODR94796.1"/>
    <property type="molecule type" value="Genomic_DNA"/>
</dbReference>